<name>F3ZPX1_9BACE</name>
<reference evidence="1 2" key="1">
    <citation type="journal article" date="2011" name="Stand. Genomic Sci.">
        <title>Non-contiguous finished genome sequence of Bacteroides coprosuis type strain (PC139).</title>
        <authorList>
            <person name="Land M."/>
            <person name="Held B."/>
            <person name="Gronow S."/>
            <person name="Abt B."/>
            <person name="Lucas S."/>
            <person name="Del Rio T.G."/>
            <person name="Nolan M."/>
            <person name="Tice H."/>
            <person name="Cheng J.F."/>
            <person name="Pitluck S."/>
            <person name="Liolios K."/>
            <person name="Pagani I."/>
            <person name="Ivanova N."/>
            <person name="Mavromatis K."/>
            <person name="Mikhailova N."/>
            <person name="Pati A."/>
            <person name="Tapia R."/>
            <person name="Han C."/>
            <person name="Goodwin L."/>
            <person name="Chen A."/>
            <person name="Palaniappan K."/>
            <person name="Hauser L."/>
            <person name="Brambilla E.M."/>
            <person name="Rohde M."/>
            <person name="Goker M."/>
            <person name="Detter J.C."/>
            <person name="Woyke T."/>
            <person name="Bristow J."/>
            <person name="Eisen J.A."/>
            <person name="Markowitz V."/>
            <person name="Hugenholtz P."/>
            <person name="Kyrpides N.C."/>
            <person name="Klenk H.P."/>
            <person name="Lapidus A."/>
        </authorList>
    </citation>
    <scope>NUCLEOTIDE SEQUENCE [LARGE SCALE GENOMIC DNA]</scope>
    <source>
        <strain evidence="1 2">DSM 18011</strain>
    </source>
</reference>
<dbReference type="STRING" id="679937.Bcop_0194"/>
<organism evidence="1 2">
    <name type="scientific">Bacteroides coprosuis DSM 18011</name>
    <dbReference type="NCBI Taxonomy" id="679937"/>
    <lineage>
        <taxon>Bacteria</taxon>
        <taxon>Pseudomonadati</taxon>
        <taxon>Bacteroidota</taxon>
        <taxon>Bacteroidia</taxon>
        <taxon>Bacteroidales</taxon>
        <taxon>Bacteroidaceae</taxon>
        <taxon>Bacteroides</taxon>
    </lineage>
</organism>
<sequence>MIVQKIGIKWNLGCSGGQHLKQTVTIPFLII</sequence>
<keyword evidence="2" id="KW-1185">Reference proteome</keyword>
<protein>
    <submittedName>
        <fullName evidence="1">Uncharacterized protein</fullName>
    </submittedName>
</protein>
<proteinExistence type="predicted"/>
<dbReference type="HOGENOM" id="CLU_3395011_0_0_10"/>
<evidence type="ECO:0000313" key="2">
    <source>
        <dbReference type="Proteomes" id="UP000018439"/>
    </source>
</evidence>
<evidence type="ECO:0000313" key="1">
    <source>
        <dbReference type="EMBL" id="EGJ70413.1"/>
    </source>
</evidence>
<accession>F3ZPX1</accession>
<dbReference type="Proteomes" id="UP000018439">
    <property type="component" value="Chromosome"/>
</dbReference>
<dbReference type="AlphaFoldDB" id="F3ZPX1"/>
<dbReference type="EMBL" id="CM001167">
    <property type="protein sequence ID" value="EGJ70413.1"/>
    <property type="molecule type" value="Genomic_DNA"/>
</dbReference>
<gene>
    <name evidence="1" type="ORF">Bcop_0194</name>
</gene>